<accession>A0ABS8WN15</accession>
<keyword evidence="2" id="KW-1185">Reference proteome</keyword>
<evidence type="ECO:0000313" key="2">
    <source>
        <dbReference type="Proteomes" id="UP000823775"/>
    </source>
</evidence>
<dbReference type="EMBL" id="JACEIK010008596">
    <property type="protein sequence ID" value="MCE3051466.1"/>
    <property type="molecule type" value="Genomic_DNA"/>
</dbReference>
<dbReference type="Proteomes" id="UP000823775">
    <property type="component" value="Unassembled WGS sequence"/>
</dbReference>
<feature type="non-terminal residue" evidence="1">
    <location>
        <position position="60"/>
    </location>
</feature>
<protein>
    <submittedName>
        <fullName evidence="1">Uncharacterized protein</fullName>
    </submittedName>
</protein>
<gene>
    <name evidence="1" type="ORF">HAX54_049914</name>
</gene>
<comment type="caution">
    <text evidence="1">The sequence shown here is derived from an EMBL/GenBank/DDBJ whole genome shotgun (WGS) entry which is preliminary data.</text>
</comment>
<evidence type="ECO:0000313" key="1">
    <source>
        <dbReference type="EMBL" id="MCE3051466.1"/>
    </source>
</evidence>
<proteinExistence type="predicted"/>
<reference evidence="1 2" key="1">
    <citation type="journal article" date="2021" name="BMC Genomics">
        <title>Datura genome reveals duplications of psychoactive alkaloid biosynthetic genes and high mutation rate following tissue culture.</title>
        <authorList>
            <person name="Rajewski A."/>
            <person name="Carter-House D."/>
            <person name="Stajich J."/>
            <person name="Litt A."/>
        </authorList>
    </citation>
    <scope>NUCLEOTIDE SEQUENCE [LARGE SCALE GENOMIC DNA]</scope>
    <source>
        <strain evidence="1">AR-01</strain>
    </source>
</reference>
<organism evidence="1 2">
    <name type="scientific">Datura stramonium</name>
    <name type="common">Jimsonweed</name>
    <name type="synonym">Common thornapple</name>
    <dbReference type="NCBI Taxonomy" id="4076"/>
    <lineage>
        <taxon>Eukaryota</taxon>
        <taxon>Viridiplantae</taxon>
        <taxon>Streptophyta</taxon>
        <taxon>Embryophyta</taxon>
        <taxon>Tracheophyta</taxon>
        <taxon>Spermatophyta</taxon>
        <taxon>Magnoliopsida</taxon>
        <taxon>eudicotyledons</taxon>
        <taxon>Gunneridae</taxon>
        <taxon>Pentapetalae</taxon>
        <taxon>asterids</taxon>
        <taxon>lamiids</taxon>
        <taxon>Solanales</taxon>
        <taxon>Solanaceae</taxon>
        <taxon>Solanoideae</taxon>
        <taxon>Datureae</taxon>
        <taxon>Datura</taxon>
    </lineage>
</organism>
<sequence>MCARMTIVIQEGAVLASLRVQTRDYDDSMHGLYHDFMANSKGCRFSGSNYYRHCTSRTLP</sequence>
<name>A0ABS8WN15_DATST</name>